<dbReference type="OrthoDB" id="429143at2759"/>
<dbReference type="CDD" id="cd15532">
    <property type="entry name" value="PHD2_CHD_II"/>
    <property type="match status" value="1"/>
</dbReference>
<dbReference type="GO" id="GO:0008270">
    <property type="term" value="F:zinc ion binding"/>
    <property type="evidence" value="ECO:0007669"/>
    <property type="project" value="UniProtKB-KW"/>
</dbReference>
<feature type="compositionally biased region" description="Polar residues" evidence="7">
    <location>
        <begin position="102"/>
        <end position="114"/>
    </location>
</feature>
<gene>
    <name evidence="10" type="ORF">HPP92_000922</name>
</gene>
<evidence type="ECO:0000256" key="2">
    <source>
        <dbReference type="ARBA" id="ARBA00022723"/>
    </source>
</evidence>
<evidence type="ECO:0000256" key="7">
    <source>
        <dbReference type="SAM" id="MobiDB-lite"/>
    </source>
</evidence>
<evidence type="ECO:0000259" key="9">
    <source>
        <dbReference type="PROSITE" id="PS51186"/>
    </source>
</evidence>
<sequence>MAATTRLRNPMEKEMIMHHEGNRKRLEEEEIMKNLFGKELGNLSSKSFDGSKDELGIFVDIFYGCSAEEENNNFRFLRTSSLQGGTLDGHIRTTNSKHEDSNTSTYSSAKESPVNVLQHTKMKNSKDANEFECILQSSSSWAWSRTQKIKDTEIKSSFADILNHENKEANSCYIGSTSELIQEGTHRVLPITSQGDSSIDCLPPFRVVESFAQGILSSYYSTDLQIRRNVACISGETSIRNYHCPLQQIRDSKAVSKANIVTSPVSQESIASGLLVASPIPDAKEAFEASPGFNRGLQEEVHRQQLMGPSKRSVKGHLQECLESCAHRLLMDSGWKIEPRIRKERNRLAYFFKNPEEGLVLSSLSRTWKACGERLLQTASKPEKDDNGREWSNINEFWSDLKDVLAYIDKETRQKKSSLSLLRRWQLLDPFLAVVFIHRKVSVLRAGKLLRAVQSSTFVVDCSTDIDGGSADVIGNQSAGLGLSLHSSSKKEALKVQHPVHKSHEIWCPSNQTGHLSLNPLKHPKPELTKWKSYSSGGSCKENPEHAGKVLRDVKCSHDVYCNGLSCQKRKANSSSICEFSEKDHFALCHADFMNIFGPNSPISSDLESGGVCGHGIDVISENEVCKETTSGEQLKSLYQKGNMSHEEKDGISEEEEPFQGNFLESSCDMASHLESTNVFACKDDFFIKVASGLLNKELRQTKILETETHQGKRRAGAKEKVQKNSVCDLVCRSNNGLDHPNYGNVLESHCLDQSECLYRQSGSVHVSTNQEASSKLNVHKKNAKLEKNAPLKFSKDKKDIQGILIDGKPAVTSANADVLKDDVLFESFEKNGCFSKEMDFNKLSPNKVVNKSQSKLKRIKCPDIKEPVFMADDDIFVEGPLTEDSNSELLSAANAQSPVIGKSQQASKGSKPDVRKKSGRKRPRGFHVNDDDLLIAAIIKKKDFGSSYKNLSAKPVIPQPESLGKSKSQKRGCRLVPRAPGSSMDGKQLIIGARTVLCWLIDMGIASMRDVVQVRNPKNVEVIKDGWVTRDGILCKCCNQILSVTEFKAHAGFRQQKPSLNLYMQSGKSYTLCLLQAWSAEYKARKGRLKVIEVQEVDQNDDTCGICGDGGELICCDSCPSTYHQECLSTKELPEGSWYCANCTCKNCNNLVSKKECSNALLVLECSHCGDKYHGSCINTKILFHGDVGCTTWFCGEKCKEVFTGLRSLVGVVNPIDGEFSWTVLRCNHEDQNVYSPQKIAMMAECNSKLAIALTLMEECFVPMVDPRTGIEMIQHVLYNWGSNFARLNYQGFYTVILEKGDTLVSVASVRVHGVAVAEMPLIATCSQQRRRGMCRRLLNAIEMMLKSFKVEVLLLSAIPHLVETWISGFGFSTVDDGERKLLQNINLMLFPGTVLLKKKLTDASSDVTGLKYQIHSANYTSLICDGLGGDKSKIGEKPIELVEENLIMVPLPQNSSNLQEVQGHNLQSDMLITCADVVATRENEPLNLCMDVKEVPFSPDTCAAQAAVDQSTSGNVTICIHSSNSTTLTVDPPAKVCSGTGIVMMQQVEENMSNNTMIYEDSTTSDIVIEARRPPCQGNCVVQESIVDGCEGKKLVSLMDDAY</sequence>
<dbReference type="Pfam" id="PF16135">
    <property type="entry name" value="TDBD"/>
    <property type="match status" value="1"/>
</dbReference>
<comment type="subcellular location">
    <subcellularLocation>
        <location evidence="1">Nucleus</location>
    </subcellularLocation>
</comment>
<organism evidence="10 11">
    <name type="scientific">Vanilla planifolia</name>
    <name type="common">Vanilla</name>
    <dbReference type="NCBI Taxonomy" id="51239"/>
    <lineage>
        <taxon>Eukaryota</taxon>
        <taxon>Viridiplantae</taxon>
        <taxon>Streptophyta</taxon>
        <taxon>Embryophyta</taxon>
        <taxon>Tracheophyta</taxon>
        <taxon>Spermatophyta</taxon>
        <taxon>Magnoliopsida</taxon>
        <taxon>Liliopsida</taxon>
        <taxon>Asparagales</taxon>
        <taxon>Orchidaceae</taxon>
        <taxon>Vanilloideae</taxon>
        <taxon>Vanilleae</taxon>
        <taxon>Vanilla</taxon>
    </lineage>
</organism>
<dbReference type="PANTHER" id="PTHR46508">
    <property type="entry name" value="PHD FINGER FAMILY PROTEIN"/>
    <property type="match status" value="1"/>
</dbReference>
<keyword evidence="5" id="KW-0539">Nucleus</keyword>
<dbReference type="InterPro" id="IPR056511">
    <property type="entry name" value="IDM1_C"/>
</dbReference>
<dbReference type="Pfam" id="PF00628">
    <property type="entry name" value="PHD"/>
    <property type="match status" value="1"/>
</dbReference>
<feature type="domain" description="N-acetyltransferase" evidence="9">
    <location>
        <begin position="1239"/>
        <end position="1403"/>
    </location>
</feature>
<name>A0A835S5R2_VANPL</name>
<dbReference type="PROSITE" id="PS51186">
    <property type="entry name" value="GNAT"/>
    <property type="match status" value="1"/>
</dbReference>
<dbReference type="SUPFAM" id="SSF55729">
    <property type="entry name" value="Acyl-CoA N-acyltransferases (Nat)"/>
    <property type="match status" value="1"/>
</dbReference>
<evidence type="ECO:0000256" key="3">
    <source>
        <dbReference type="ARBA" id="ARBA00022771"/>
    </source>
</evidence>
<dbReference type="InterPro" id="IPR001965">
    <property type="entry name" value="Znf_PHD"/>
</dbReference>
<keyword evidence="3 6" id="KW-0863">Zinc-finger</keyword>
<evidence type="ECO:0000313" key="10">
    <source>
        <dbReference type="EMBL" id="KAG0500850.1"/>
    </source>
</evidence>
<dbReference type="InterPro" id="IPR013083">
    <property type="entry name" value="Znf_RING/FYVE/PHD"/>
</dbReference>
<feature type="compositionally biased region" description="Polar residues" evidence="7">
    <location>
        <begin position="897"/>
        <end position="909"/>
    </location>
</feature>
<feature type="region of interest" description="Disordered" evidence="7">
    <location>
        <begin position="897"/>
        <end position="927"/>
    </location>
</feature>
<dbReference type="GO" id="GO:0016747">
    <property type="term" value="F:acyltransferase activity, transferring groups other than amino-acyl groups"/>
    <property type="evidence" value="ECO:0007669"/>
    <property type="project" value="InterPro"/>
</dbReference>
<dbReference type="InterPro" id="IPR019787">
    <property type="entry name" value="Znf_PHD-finger"/>
</dbReference>
<dbReference type="PANTHER" id="PTHR46508:SF2">
    <property type="entry name" value="INCREASED DNA METHYLATION 1"/>
    <property type="match status" value="1"/>
</dbReference>
<dbReference type="SUPFAM" id="SSF57903">
    <property type="entry name" value="FYVE/PHD zinc finger"/>
    <property type="match status" value="1"/>
</dbReference>
<dbReference type="EMBL" id="JADCNM010000001">
    <property type="protein sequence ID" value="KAG0500850.1"/>
    <property type="molecule type" value="Genomic_DNA"/>
</dbReference>
<feature type="domain" description="PHD-type" evidence="8">
    <location>
        <begin position="1102"/>
        <end position="1147"/>
    </location>
</feature>
<evidence type="ECO:0000256" key="6">
    <source>
        <dbReference type="PROSITE-ProRule" id="PRU00146"/>
    </source>
</evidence>
<dbReference type="Pfam" id="PF23209">
    <property type="entry name" value="IDM1_C"/>
    <property type="match status" value="1"/>
</dbReference>
<evidence type="ECO:0008006" key="12">
    <source>
        <dbReference type="Google" id="ProtNLM"/>
    </source>
</evidence>
<dbReference type="Proteomes" id="UP000639772">
    <property type="component" value="Chromosome 1"/>
</dbReference>
<protein>
    <recommendedName>
        <fullName evidence="12">Increased DNA methylation 1</fullName>
    </recommendedName>
</protein>
<keyword evidence="2" id="KW-0479">Metal-binding</keyword>
<evidence type="ECO:0000313" key="11">
    <source>
        <dbReference type="Proteomes" id="UP000639772"/>
    </source>
</evidence>
<dbReference type="InterPro" id="IPR032308">
    <property type="entry name" value="TDBD"/>
</dbReference>
<reference evidence="10 11" key="1">
    <citation type="journal article" date="2020" name="Nat. Food">
        <title>A phased Vanilla planifolia genome enables genetic improvement of flavour and production.</title>
        <authorList>
            <person name="Hasing T."/>
            <person name="Tang H."/>
            <person name="Brym M."/>
            <person name="Khazi F."/>
            <person name="Huang T."/>
            <person name="Chambers A.H."/>
        </authorList>
    </citation>
    <scope>NUCLEOTIDE SEQUENCE [LARGE SCALE GENOMIC DNA]</scope>
    <source>
        <tissue evidence="10">Leaf</tissue>
    </source>
</reference>
<comment type="caution">
    <text evidence="10">The sequence shown here is derived from an EMBL/GenBank/DDBJ whole genome shotgun (WGS) entry which is preliminary data.</text>
</comment>
<dbReference type="InterPro" id="IPR016181">
    <property type="entry name" value="Acyl_CoA_acyltransferase"/>
</dbReference>
<dbReference type="InterPro" id="IPR000182">
    <property type="entry name" value="GNAT_dom"/>
</dbReference>
<dbReference type="Gene3D" id="3.30.40.10">
    <property type="entry name" value="Zinc/RING finger domain, C3HC4 (zinc finger)"/>
    <property type="match status" value="1"/>
</dbReference>
<evidence type="ECO:0000259" key="8">
    <source>
        <dbReference type="PROSITE" id="PS50016"/>
    </source>
</evidence>
<feature type="region of interest" description="Disordered" evidence="7">
    <location>
        <begin position="960"/>
        <end position="981"/>
    </location>
</feature>
<dbReference type="GO" id="GO:0005634">
    <property type="term" value="C:nucleus"/>
    <property type="evidence" value="ECO:0007669"/>
    <property type="project" value="UniProtKB-SubCell"/>
</dbReference>
<keyword evidence="4" id="KW-0862">Zinc</keyword>
<dbReference type="SMART" id="SM00249">
    <property type="entry name" value="PHD"/>
    <property type="match status" value="2"/>
</dbReference>
<proteinExistence type="predicted"/>
<accession>A0A835S5R2</accession>
<dbReference type="PROSITE" id="PS50016">
    <property type="entry name" value="ZF_PHD_2"/>
    <property type="match status" value="1"/>
</dbReference>
<dbReference type="FunFam" id="3.30.40.10:FF:000465">
    <property type="entry name" value="Increased DNA methylation 1"/>
    <property type="match status" value="1"/>
</dbReference>
<evidence type="ECO:0000256" key="1">
    <source>
        <dbReference type="ARBA" id="ARBA00004123"/>
    </source>
</evidence>
<evidence type="ECO:0000256" key="5">
    <source>
        <dbReference type="ARBA" id="ARBA00023242"/>
    </source>
</evidence>
<feature type="region of interest" description="Disordered" evidence="7">
    <location>
        <begin position="90"/>
        <end position="114"/>
    </location>
</feature>
<evidence type="ECO:0000256" key="4">
    <source>
        <dbReference type="ARBA" id="ARBA00022833"/>
    </source>
</evidence>
<dbReference type="InterPro" id="IPR011011">
    <property type="entry name" value="Znf_FYVE_PHD"/>
</dbReference>